<sequence length="419" mass="44595">MPLKPQTPGPNPTALPSAPFSSRSRKLDKDTKAGSGRAGSAGGIVLSIEQKGGKEKEKGDMSSTANVTGAPPPKDTVGPGSGPSRQRRRPRKLNKEPVGQNANTNAPPASMSAATNDVTTAAASTIELEALKSRVRGLEAKVEDLYKSGADIRGARSPRRRGKGRKGSAEQQPTITSATATDENPIGKVEEIEEGGEELSKLEGELDVARQDLESYRRLRPRNIRLNSGDTEYIEEIPRDWTPTTEDTVDTGDRQITLTGSYRIPLPSTVSMADVKSIQSGVSAVQNVARSFLEQRRAPQAVQGQEKTSQPPRPRTTTRTGRGKPASTVKDVAIEANGGQTWGEWFGGYSMAISRAVKNIEAETAIESQKATGVQTKATMAPKTIKPAAGGVPRTTGQRPPFKPRAGNLSSEQVQGLIS</sequence>
<organism evidence="1 2">
    <name type="scientific">Lindgomyces ingoldianus</name>
    <dbReference type="NCBI Taxonomy" id="673940"/>
    <lineage>
        <taxon>Eukaryota</taxon>
        <taxon>Fungi</taxon>
        <taxon>Dikarya</taxon>
        <taxon>Ascomycota</taxon>
        <taxon>Pezizomycotina</taxon>
        <taxon>Dothideomycetes</taxon>
        <taxon>Pleosporomycetidae</taxon>
        <taxon>Pleosporales</taxon>
        <taxon>Lindgomycetaceae</taxon>
        <taxon>Lindgomyces</taxon>
    </lineage>
</organism>
<keyword evidence="2" id="KW-1185">Reference proteome</keyword>
<comment type="caution">
    <text evidence="1">The sequence shown here is derived from an EMBL/GenBank/DDBJ whole genome shotgun (WGS) entry which is preliminary data.</text>
</comment>
<gene>
    <name evidence="1" type="ORF">BDR25DRAFT_372854</name>
</gene>
<reference evidence="1" key="1">
    <citation type="journal article" date="2020" name="Stud. Mycol.">
        <title>101 Dothideomycetes genomes: a test case for predicting lifestyles and emergence of pathogens.</title>
        <authorList>
            <person name="Haridas S."/>
            <person name="Albert R."/>
            <person name="Binder M."/>
            <person name="Bloem J."/>
            <person name="Labutti K."/>
            <person name="Salamov A."/>
            <person name="Andreopoulos B."/>
            <person name="Baker S."/>
            <person name="Barry K."/>
            <person name="Bills G."/>
            <person name="Bluhm B."/>
            <person name="Cannon C."/>
            <person name="Castanera R."/>
            <person name="Culley D."/>
            <person name="Daum C."/>
            <person name="Ezra D."/>
            <person name="Gonzalez J."/>
            <person name="Henrissat B."/>
            <person name="Kuo A."/>
            <person name="Liang C."/>
            <person name="Lipzen A."/>
            <person name="Lutzoni F."/>
            <person name="Magnuson J."/>
            <person name="Mondo S."/>
            <person name="Nolan M."/>
            <person name="Ohm R."/>
            <person name="Pangilinan J."/>
            <person name="Park H.-J."/>
            <person name="Ramirez L."/>
            <person name="Alfaro M."/>
            <person name="Sun H."/>
            <person name="Tritt A."/>
            <person name="Yoshinaga Y."/>
            <person name="Zwiers L.-H."/>
            <person name="Turgeon B."/>
            <person name="Goodwin S."/>
            <person name="Spatafora J."/>
            <person name="Crous P."/>
            <person name="Grigoriev I."/>
        </authorList>
    </citation>
    <scope>NUCLEOTIDE SEQUENCE</scope>
    <source>
        <strain evidence="1">ATCC 200398</strain>
    </source>
</reference>
<dbReference type="EMBL" id="MU003514">
    <property type="protein sequence ID" value="KAF2468966.1"/>
    <property type="molecule type" value="Genomic_DNA"/>
</dbReference>
<evidence type="ECO:0000313" key="2">
    <source>
        <dbReference type="Proteomes" id="UP000799755"/>
    </source>
</evidence>
<name>A0ACB6QS12_9PLEO</name>
<dbReference type="Proteomes" id="UP000799755">
    <property type="component" value="Unassembled WGS sequence"/>
</dbReference>
<accession>A0ACB6QS12</accession>
<protein>
    <submittedName>
        <fullName evidence="1">Uncharacterized protein</fullName>
    </submittedName>
</protein>
<evidence type="ECO:0000313" key="1">
    <source>
        <dbReference type="EMBL" id="KAF2468966.1"/>
    </source>
</evidence>
<proteinExistence type="predicted"/>